<keyword evidence="4" id="KW-1185">Reference proteome</keyword>
<evidence type="ECO:0000259" key="2">
    <source>
        <dbReference type="Pfam" id="PF01243"/>
    </source>
</evidence>
<dbReference type="EMBL" id="JACIBV010000001">
    <property type="protein sequence ID" value="MBB3730460.1"/>
    <property type="molecule type" value="Genomic_DNA"/>
</dbReference>
<dbReference type="GeneID" id="95392606"/>
<sequence>MDLDKARGYLARHHHAVLLTRHADGRPQMSPVLVGVDDEGHAIISTREGAAKTRNARRDPRVAVCAFTDGFFGEWIQVEGTAEVVSLPEAMDHLVAYYRGISGEHPDWAEYRDAMERERRVVLRITLNRAGPDRHA</sequence>
<evidence type="ECO:0000256" key="1">
    <source>
        <dbReference type="ARBA" id="ARBA00023002"/>
    </source>
</evidence>
<dbReference type="NCBIfam" id="TIGR03618">
    <property type="entry name" value="Rv1155_F420"/>
    <property type="match status" value="1"/>
</dbReference>
<dbReference type="InterPro" id="IPR052019">
    <property type="entry name" value="F420H2_bilvrd_red/Heme_oxyg"/>
</dbReference>
<dbReference type="InterPro" id="IPR011576">
    <property type="entry name" value="Pyridox_Oxase_N"/>
</dbReference>
<dbReference type="GO" id="GO:0005829">
    <property type="term" value="C:cytosol"/>
    <property type="evidence" value="ECO:0007669"/>
    <property type="project" value="TreeGrafter"/>
</dbReference>
<dbReference type="AlphaFoldDB" id="A0A7W5VBB1"/>
<accession>A0A7W5VBB1</accession>
<name>A0A7W5VBB1_9ACTN</name>
<dbReference type="GO" id="GO:0016627">
    <property type="term" value="F:oxidoreductase activity, acting on the CH-CH group of donors"/>
    <property type="evidence" value="ECO:0007669"/>
    <property type="project" value="TreeGrafter"/>
</dbReference>
<dbReference type="RefSeq" id="WP_183655177.1">
    <property type="nucleotide sequence ID" value="NZ_JACIBV010000001.1"/>
</dbReference>
<organism evidence="3 4">
    <name type="scientific">Nonomuraea dietziae</name>
    <dbReference type="NCBI Taxonomy" id="65515"/>
    <lineage>
        <taxon>Bacteria</taxon>
        <taxon>Bacillati</taxon>
        <taxon>Actinomycetota</taxon>
        <taxon>Actinomycetes</taxon>
        <taxon>Streptosporangiales</taxon>
        <taxon>Streptosporangiaceae</taxon>
        <taxon>Nonomuraea</taxon>
    </lineage>
</organism>
<evidence type="ECO:0000313" key="4">
    <source>
        <dbReference type="Proteomes" id="UP000579945"/>
    </source>
</evidence>
<dbReference type="Proteomes" id="UP000579945">
    <property type="component" value="Unassembled WGS sequence"/>
</dbReference>
<keyword evidence="1" id="KW-0560">Oxidoreductase</keyword>
<dbReference type="PANTHER" id="PTHR35176:SF2">
    <property type="entry name" value="F420H(2)-DEPENDENT REDUCTASE RV1155"/>
    <property type="match status" value="1"/>
</dbReference>
<dbReference type="Pfam" id="PF01243">
    <property type="entry name" value="PNPOx_N"/>
    <property type="match status" value="1"/>
</dbReference>
<proteinExistence type="predicted"/>
<dbReference type="Gene3D" id="2.30.110.10">
    <property type="entry name" value="Electron Transport, Fmn-binding Protein, Chain A"/>
    <property type="match status" value="1"/>
</dbReference>
<dbReference type="GO" id="GO:0070967">
    <property type="term" value="F:coenzyme F420 binding"/>
    <property type="evidence" value="ECO:0007669"/>
    <property type="project" value="TreeGrafter"/>
</dbReference>
<dbReference type="InterPro" id="IPR012349">
    <property type="entry name" value="Split_barrel_FMN-bd"/>
</dbReference>
<feature type="domain" description="Pyridoxamine 5'-phosphate oxidase N-terminal" evidence="2">
    <location>
        <begin position="4"/>
        <end position="129"/>
    </location>
</feature>
<dbReference type="SUPFAM" id="SSF50475">
    <property type="entry name" value="FMN-binding split barrel"/>
    <property type="match status" value="1"/>
</dbReference>
<dbReference type="InterPro" id="IPR019920">
    <property type="entry name" value="F420-binding_dom_put"/>
</dbReference>
<evidence type="ECO:0000313" key="3">
    <source>
        <dbReference type="EMBL" id="MBB3730460.1"/>
    </source>
</evidence>
<comment type="caution">
    <text evidence="3">The sequence shown here is derived from an EMBL/GenBank/DDBJ whole genome shotgun (WGS) entry which is preliminary data.</text>
</comment>
<gene>
    <name evidence="3" type="ORF">FHR33_006320</name>
</gene>
<dbReference type="PANTHER" id="PTHR35176">
    <property type="entry name" value="HEME OXYGENASE HI_0854-RELATED"/>
    <property type="match status" value="1"/>
</dbReference>
<reference evidence="3 4" key="1">
    <citation type="submission" date="2020-08" db="EMBL/GenBank/DDBJ databases">
        <title>Sequencing the genomes of 1000 actinobacteria strains.</title>
        <authorList>
            <person name="Klenk H.-P."/>
        </authorList>
    </citation>
    <scope>NUCLEOTIDE SEQUENCE [LARGE SCALE GENOMIC DNA]</scope>
    <source>
        <strain evidence="3 4">DSM 44320</strain>
    </source>
</reference>
<protein>
    <submittedName>
        <fullName evidence="3">PPOX class probable F420-dependent enzyme</fullName>
    </submittedName>
</protein>